<protein>
    <submittedName>
        <fullName evidence="8">Major facilitator superfamily</fullName>
    </submittedName>
</protein>
<dbReference type="InterPro" id="IPR036259">
    <property type="entry name" value="MFS_trans_sf"/>
</dbReference>
<feature type="transmembrane region" description="Helical" evidence="6">
    <location>
        <begin position="1300"/>
        <end position="1323"/>
    </location>
</feature>
<feature type="domain" description="Major facilitator superfamily (MFS) profile" evidence="7">
    <location>
        <begin position="860"/>
        <end position="1327"/>
    </location>
</feature>
<evidence type="ECO:0000259" key="7">
    <source>
        <dbReference type="PROSITE" id="PS50850"/>
    </source>
</evidence>
<dbReference type="PANTHER" id="PTHR48021">
    <property type="match status" value="1"/>
</dbReference>
<dbReference type="OrthoDB" id="6105938at2759"/>
<feature type="transmembrane region" description="Helical" evidence="6">
    <location>
        <begin position="1103"/>
        <end position="1125"/>
    </location>
</feature>
<dbReference type="InterPro" id="IPR050549">
    <property type="entry name" value="MFS_Trehalose_Transporter"/>
</dbReference>
<dbReference type="Pfam" id="PF14811">
    <property type="entry name" value="TPD"/>
    <property type="match status" value="1"/>
</dbReference>
<dbReference type="Gene3D" id="1.20.1250.20">
    <property type="entry name" value="MFS general substrate transporter like domains"/>
    <property type="match status" value="1"/>
</dbReference>
<proteinExistence type="predicted"/>
<feature type="transmembrane region" description="Helical" evidence="6">
    <location>
        <begin position="1166"/>
        <end position="1188"/>
    </location>
</feature>
<dbReference type="FunFam" id="1.25.40.10:FF:002514">
    <property type="entry name" value="Major Facilitator Superfamily (MFS)"/>
    <property type="match status" value="1"/>
</dbReference>
<dbReference type="EMBL" id="CCYD01000610">
    <property type="protein sequence ID" value="CEG42340.1"/>
    <property type="molecule type" value="Genomic_DNA"/>
</dbReference>
<keyword evidence="9" id="KW-1185">Reference proteome</keyword>
<evidence type="ECO:0000256" key="2">
    <source>
        <dbReference type="ARBA" id="ARBA00022692"/>
    </source>
</evidence>
<reference evidence="9" key="1">
    <citation type="submission" date="2014-09" db="EMBL/GenBank/DDBJ databases">
        <authorList>
            <person name="Sharma Rahul"/>
            <person name="Thines Marco"/>
        </authorList>
    </citation>
    <scope>NUCLEOTIDE SEQUENCE [LARGE SCALE GENOMIC DNA]</scope>
</reference>
<dbReference type="InterPro" id="IPR005829">
    <property type="entry name" value="Sugar_transporter_CS"/>
</dbReference>
<feature type="transmembrane region" description="Helical" evidence="6">
    <location>
        <begin position="958"/>
        <end position="978"/>
    </location>
</feature>
<comment type="subcellular location">
    <subcellularLocation>
        <location evidence="1">Membrane</location>
        <topology evidence="1">Multi-pass membrane protein</topology>
    </subcellularLocation>
</comment>
<dbReference type="GO" id="GO:0022857">
    <property type="term" value="F:transmembrane transporter activity"/>
    <property type="evidence" value="ECO:0007669"/>
    <property type="project" value="InterPro"/>
</dbReference>
<dbReference type="Proteomes" id="UP000054928">
    <property type="component" value="Unassembled WGS sequence"/>
</dbReference>
<dbReference type="GeneID" id="36407675"/>
<dbReference type="RefSeq" id="XP_024578709.1">
    <property type="nucleotide sequence ID" value="XM_024728209.1"/>
</dbReference>
<accession>A0A0P1AMZ5</accession>
<dbReference type="OMA" id="AHNYPPV"/>
<dbReference type="GO" id="GO:0016020">
    <property type="term" value="C:membrane"/>
    <property type="evidence" value="ECO:0007669"/>
    <property type="project" value="UniProtKB-SubCell"/>
</dbReference>
<evidence type="ECO:0000256" key="5">
    <source>
        <dbReference type="SAM" id="MobiDB-lite"/>
    </source>
</evidence>
<dbReference type="InterPro" id="IPR011990">
    <property type="entry name" value="TPR-like_helical_dom_sf"/>
</dbReference>
<feature type="transmembrane region" description="Helical" evidence="6">
    <location>
        <begin position="903"/>
        <end position="923"/>
    </location>
</feature>
<dbReference type="PANTHER" id="PTHR48021:SF1">
    <property type="entry name" value="GH07001P-RELATED"/>
    <property type="match status" value="1"/>
</dbReference>
<sequence length="1362" mass="151101">MLSRPTARAGVIRLVLTPVTHAPVQRNYLHPGSALYILKQQRTSFIRLASDVAAPAISSKATEVTSTPTVASDTAIHKLSISKRRKSKKNKKKVAIAASTTVDKIADCAEDKTAKVAADVVAKNATSSKVPVPKKKVKTVLRKPMTQKEVEEKMLARVLNEDTKATASVVPTQSSKKNKQSDISTDQTTSETAVLVTKESISPKNLKTETITMTLQKIAALQKTLPSESEIAALITKLRRNSFENAHKLFDLYRNFGNPYLDESFLTPGVLACCEAKKPAEGIHIVRDMLDQGRKVDNSTLRTLFDACDEASAAKEVIELWDLMDKAGMKLELADYNRFLTICYRQEYLDGAVKVLKQLRLLRSVSVHTYMHWLLRASIVWRSDAFFDILMEMRLSEVEPEIMSLTSLESGRKDRALTVMEGVRAVGLDPCFAMASVFSSMQASVYQNGPSYQALTKQDIKDAREKFGDLTPIELDWPVTPTPQVLETQAAGLLLERETFRRLKRQQVNHIDKLLEMLPITTNMTINLRKQLLRMSLLVNTHRVRRDETKICKEYDSGRSLIELSTAHNYPPVSLMRVILRAKGKSQLEIKNALAKPNLILSKRDQRELRKASDYDSIHKSDPLIEAPQYSTVSLERAIEHFLKAKGIRLKTQAELSADQHGTHGRAVMSPDILLLDPVIINGVPIRWIDAKNYYGAHIVSKRLISTQVSNYVKEWGPGAIVFGMGYSDMFSLPGVICLDTTPFPSTRKEAAKLRVKSFLYSCLNAFRWKKHLGSDLTQEHRQAKTLESSPTQSSWHYLVECLRDPPRSDFAFVPHQYISASSELLDATNHSPSDESTPINSRLKYRQKRVAGQYNSFFKLHIAAMGVAGVSCTWLTLFPIAPGQLYNMQVDVFRARHEHASFFFRSCLYLGTILGAAAAGYCGDRLGRAGTLELSAIPLTVGWVLVGVAYGELTVLFGRYLLGAAAGIIYVIVPVYLAEISAEHSRGRVICAQRLVSGVGGICYLLLGALFMYLSQHYIGFNLTEWKVLALSGIAPALLLLLLAQKLPDSPTWLIARHDDRKSAFKVLYKLFNRNERIAEDKTNAIIHAKIQAAMERRHHGAFFRPVLLCAILFTLRAVSAFLLKPAITSTLAQASSRGVGGTRTNVSFVLTIFGVAIDGAEEELITVTTVAAIAAVMGVVACYYLVDTRGRPVTTQCGCYLVALACVFLIISLDRKANQKENNRVALRDFGWASMLLINAGHQLGLGVVPVIIVSELFAVKQRMGAVSLMVIWEAIVNIVLAHAVPVLRELMSTSVDVAGICVSIILACNITGAVLSWWYIPETSRRSLQDIEAILCGWQPATPRRTTSSHVRLEYGSNE</sequence>
<feature type="transmembrane region" description="Helical" evidence="6">
    <location>
        <begin position="1234"/>
        <end position="1256"/>
    </location>
</feature>
<dbReference type="InterPro" id="IPR020846">
    <property type="entry name" value="MFS_dom"/>
</dbReference>
<feature type="region of interest" description="Disordered" evidence="5">
    <location>
        <begin position="166"/>
        <end position="189"/>
    </location>
</feature>
<dbReference type="InterPro" id="IPR029404">
    <property type="entry name" value="CDIN1"/>
</dbReference>
<keyword evidence="2 6" id="KW-0812">Transmembrane</keyword>
<feature type="transmembrane region" description="Helical" evidence="6">
    <location>
        <begin position="858"/>
        <end position="883"/>
    </location>
</feature>
<feature type="transmembrane region" description="Helical" evidence="6">
    <location>
        <begin position="990"/>
        <end position="1015"/>
    </location>
</feature>
<dbReference type="InterPro" id="IPR005828">
    <property type="entry name" value="MFS_sugar_transport-like"/>
</dbReference>
<keyword evidence="4 6" id="KW-0472">Membrane</keyword>
<evidence type="ECO:0000313" key="8">
    <source>
        <dbReference type="EMBL" id="CEG42340.1"/>
    </source>
</evidence>
<evidence type="ECO:0000256" key="1">
    <source>
        <dbReference type="ARBA" id="ARBA00004141"/>
    </source>
</evidence>
<evidence type="ECO:0000313" key="9">
    <source>
        <dbReference type="Proteomes" id="UP000054928"/>
    </source>
</evidence>
<dbReference type="PROSITE" id="PS00217">
    <property type="entry name" value="SUGAR_TRANSPORT_2"/>
    <property type="match status" value="1"/>
</dbReference>
<dbReference type="Pfam" id="PF00083">
    <property type="entry name" value="Sugar_tr"/>
    <property type="match status" value="1"/>
</dbReference>
<feature type="transmembrane region" description="Helical" evidence="6">
    <location>
        <begin position="1195"/>
        <end position="1214"/>
    </location>
</feature>
<evidence type="ECO:0000256" key="6">
    <source>
        <dbReference type="SAM" id="Phobius"/>
    </source>
</evidence>
<keyword evidence="3 6" id="KW-1133">Transmembrane helix</keyword>
<dbReference type="PROSITE" id="PS50850">
    <property type="entry name" value="MFS"/>
    <property type="match status" value="1"/>
</dbReference>
<dbReference type="Gene3D" id="1.25.40.10">
    <property type="entry name" value="Tetratricopeptide repeat domain"/>
    <property type="match status" value="1"/>
</dbReference>
<name>A0A0P1AMZ5_PLAHL</name>
<feature type="transmembrane region" description="Helical" evidence="6">
    <location>
        <begin position="1268"/>
        <end position="1288"/>
    </location>
</feature>
<evidence type="ECO:0000256" key="4">
    <source>
        <dbReference type="ARBA" id="ARBA00023136"/>
    </source>
</evidence>
<evidence type="ECO:0000256" key="3">
    <source>
        <dbReference type="ARBA" id="ARBA00022989"/>
    </source>
</evidence>
<feature type="transmembrane region" description="Helical" evidence="6">
    <location>
        <begin position="935"/>
        <end position="952"/>
    </location>
</feature>
<dbReference type="STRING" id="4781.A0A0P1AMZ5"/>
<organism evidence="8 9">
    <name type="scientific">Plasmopara halstedii</name>
    <name type="common">Downy mildew of sunflower</name>
    <dbReference type="NCBI Taxonomy" id="4781"/>
    <lineage>
        <taxon>Eukaryota</taxon>
        <taxon>Sar</taxon>
        <taxon>Stramenopiles</taxon>
        <taxon>Oomycota</taxon>
        <taxon>Peronosporomycetes</taxon>
        <taxon>Peronosporales</taxon>
        <taxon>Peronosporaceae</taxon>
        <taxon>Plasmopara</taxon>
    </lineage>
</organism>
<dbReference type="SUPFAM" id="SSF103473">
    <property type="entry name" value="MFS general substrate transporter"/>
    <property type="match status" value="1"/>
</dbReference>